<dbReference type="Gene3D" id="3.20.20.70">
    <property type="entry name" value="Aldolase class I"/>
    <property type="match status" value="1"/>
</dbReference>
<dbReference type="Proteomes" id="UP000078368">
    <property type="component" value="Unassembled WGS sequence"/>
</dbReference>
<evidence type="ECO:0000256" key="2">
    <source>
        <dbReference type="ARBA" id="ARBA00022643"/>
    </source>
</evidence>
<accession>A0A179B7H5</accession>
<dbReference type="CDD" id="cd04730">
    <property type="entry name" value="NPD_like"/>
    <property type="match status" value="1"/>
</dbReference>
<reference evidence="4 5" key="1">
    <citation type="submission" date="2016-04" db="EMBL/GenBank/DDBJ databases">
        <title>Peptidophaga gingivicola gen. nov., sp. nov., isolated from human subgingival plaque.</title>
        <authorList>
            <person name="Beall C.J."/>
            <person name="Mokrzan E.M."/>
            <person name="Griffen A.L."/>
            <person name="Leys E.J."/>
        </authorList>
    </citation>
    <scope>NUCLEOTIDE SEQUENCE [LARGE SCALE GENOMIC DNA]</scope>
    <source>
        <strain evidence="4 5">BA112</strain>
    </source>
</reference>
<dbReference type="STRING" id="1823756.A4H34_02845"/>
<dbReference type="InterPro" id="IPR004136">
    <property type="entry name" value="NMO"/>
</dbReference>
<protein>
    <submittedName>
        <fullName evidence="4">Uncharacterized protein</fullName>
    </submittedName>
</protein>
<dbReference type="GO" id="GO:0018580">
    <property type="term" value="F:nitronate monooxygenase activity"/>
    <property type="evidence" value="ECO:0007669"/>
    <property type="project" value="InterPro"/>
</dbReference>
<keyword evidence="3" id="KW-0560">Oxidoreductase</keyword>
<keyword evidence="5" id="KW-1185">Reference proteome</keyword>
<dbReference type="Pfam" id="PF03060">
    <property type="entry name" value="NMO"/>
    <property type="match status" value="1"/>
</dbReference>
<dbReference type="PANTHER" id="PTHR32332">
    <property type="entry name" value="2-NITROPROPANE DIOXYGENASE"/>
    <property type="match status" value="1"/>
</dbReference>
<evidence type="ECO:0000256" key="3">
    <source>
        <dbReference type="ARBA" id="ARBA00023002"/>
    </source>
</evidence>
<gene>
    <name evidence="4" type="ORF">A4H34_02845</name>
</gene>
<name>A0A179B7H5_9ACTO</name>
<dbReference type="EMBL" id="LVZK01000001">
    <property type="protein sequence ID" value="OAP87061.1"/>
    <property type="molecule type" value="Genomic_DNA"/>
</dbReference>
<keyword evidence="2" id="KW-0288">FMN</keyword>
<sequence>MLDAAPSVPGNLAVNVVVRDPNATIDGDPFLGPWLAACFDTGINAYAVVGSPNPHVFDAIKKHGGTIVFRPLTPTAAAARQAEALGADILVATGREEGGLLPDGPMGTFTAVPAMVDAVSIPVFAAGGINDARSVTAAFALGAQGVYVGSRFLATKESPAAQAVKDLILDSSGEDLVEVSETQRSLPTPAALRYAAEYAASHDGAPIEQDLMKKGGLRPGMLVGDFDEGVVTVNSGIGVIQDIPTVAELVERLASGIA</sequence>
<dbReference type="InterPro" id="IPR013785">
    <property type="entry name" value="Aldolase_TIM"/>
</dbReference>
<evidence type="ECO:0000256" key="1">
    <source>
        <dbReference type="ARBA" id="ARBA00022630"/>
    </source>
</evidence>
<dbReference type="AlphaFoldDB" id="A0A179B7H5"/>
<proteinExistence type="predicted"/>
<evidence type="ECO:0000313" key="4">
    <source>
        <dbReference type="EMBL" id="OAP87061.1"/>
    </source>
</evidence>
<dbReference type="SUPFAM" id="SSF51412">
    <property type="entry name" value="Inosine monophosphate dehydrogenase (IMPDH)"/>
    <property type="match status" value="1"/>
</dbReference>
<comment type="caution">
    <text evidence="4">The sequence shown here is derived from an EMBL/GenBank/DDBJ whole genome shotgun (WGS) entry which is preliminary data.</text>
</comment>
<organism evidence="4 5">
    <name type="scientific">Peptidiphaga gingivicola</name>
    <dbReference type="NCBI Taxonomy" id="2741497"/>
    <lineage>
        <taxon>Bacteria</taxon>
        <taxon>Bacillati</taxon>
        <taxon>Actinomycetota</taxon>
        <taxon>Actinomycetes</taxon>
        <taxon>Actinomycetales</taxon>
        <taxon>Actinomycetaceae</taxon>
        <taxon>Peptidiphaga</taxon>
    </lineage>
</organism>
<keyword evidence="1" id="KW-0285">Flavoprotein</keyword>
<evidence type="ECO:0000313" key="5">
    <source>
        <dbReference type="Proteomes" id="UP000078368"/>
    </source>
</evidence>